<dbReference type="EMBL" id="BMAR01000007">
    <property type="protein sequence ID" value="GFR44068.1"/>
    <property type="molecule type" value="Genomic_DNA"/>
</dbReference>
<dbReference type="InterPro" id="IPR044851">
    <property type="entry name" value="Wax_synthase"/>
</dbReference>
<protein>
    <recommendedName>
        <fullName evidence="5">Wax synthase domain-containing protein</fullName>
    </recommendedName>
</protein>
<feature type="region of interest" description="Disordered" evidence="1">
    <location>
        <begin position="241"/>
        <end position="274"/>
    </location>
</feature>
<comment type="caution">
    <text evidence="3">The sequence shown here is derived from an EMBL/GenBank/DDBJ whole genome shotgun (WGS) entry which is preliminary data.</text>
</comment>
<keyword evidence="4" id="KW-1185">Reference proteome</keyword>
<keyword evidence="2" id="KW-0472">Membrane</keyword>
<dbReference type="Proteomes" id="UP001054857">
    <property type="component" value="Unassembled WGS sequence"/>
</dbReference>
<feature type="compositionally biased region" description="Low complexity" evidence="1">
    <location>
        <begin position="397"/>
        <end position="417"/>
    </location>
</feature>
<evidence type="ECO:0000313" key="3">
    <source>
        <dbReference type="EMBL" id="GFR44068.1"/>
    </source>
</evidence>
<gene>
    <name evidence="3" type="ORF">Agub_g5163</name>
</gene>
<evidence type="ECO:0008006" key="5">
    <source>
        <dbReference type="Google" id="ProtNLM"/>
    </source>
</evidence>
<keyword evidence="2" id="KW-0812">Transmembrane</keyword>
<dbReference type="AlphaFoldDB" id="A0AAD3DLZ7"/>
<dbReference type="PANTHER" id="PTHR31595:SF57">
    <property type="entry name" value="OS04G0481900 PROTEIN"/>
    <property type="match status" value="1"/>
</dbReference>
<keyword evidence="2" id="KW-1133">Transmembrane helix</keyword>
<feature type="compositionally biased region" description="Polar residues" evidence="1">
    <location>
        <begin position="359"/>
        <end position="370"/>
    </location>
</feature>
<evidence type="ECO:0000256" key="1">
    <source>
        <dbReference type="SAM" id="MobiDB-lite"/>
    </source>
</evidence>
<feature type="transmembrane region" description="Helical" evidence="2">
    <location>
        <begin position="62"/>
        <end position="81"/>
    </location>
</feature>
<proteinExistence type="predicted"/>
<sequence>MSTESPHLVAKCSHLLALVSAALVYCVLAVRPRQPGLPRLLASLPAFIVFGLSPVYVRESMVLSGCLGLTLMWVANFKLLAYSGNRGALAHPGVTNGVQWGALLLLPFFPTKSGRKPCSASSRAALLGVLLRLGVWLALSVMLQGPGQDMHRGLRHVCYALYMWMFVGLCLDAASPLSGRLLGPHLPLQPAMDAPYAATSVREFWGRRYNQIVSATQLETVYKPILQGRWLALPPLPRPDSPLEAAAARKRPTAGSLEEEDEGSNNNSNTAQAETEVQRRVLACGCCASASPSALSGDSMVMPAGLKSADGSGRPPLPPSSSSCRAVAAKAEGATKDGGSVGAMDAARNRCYSKGKGSNPGNKSTVSSSGVGVDEGEADHSSRSGSGGGGGDEGVHAAVAASKGAAPPADAGAATAPEQQHQQPPSWLRGTTALTASFLVSGIMHEICVAFMCGGRLEGSFRMLGFFALQPALIMAQYKLLPDSEKYGSSSSSWVGQAVHRITTLAAVLLSAELFWAPLEACRIDEKGLAEVVGALQGATEWLRAAGLVRL</sequence>
<accession>A0AAD3DLZ7</accession>
<feature type="transmembrane region" description="Helical" evidence="2">
    <location>
        <begin position="12"/>
        <end position="30"/>
    </location>
</feature>
<dbReference type="GO" id="GO:0008374">
    <property type="term" value="F:O-acyltransferase activity"/>
    <property type="evidence" value="ECO:0007669"/>
    <property type="project" value="InterPro"/>
</dbReference>
<reference evidence="3 4" key="1">
    <citation type="journal article" date="2021" name="Sci. Rep.">
        <title>Genome sequencing of the multicellular alga Astrephomene provides insights into convergent evolution of germ-soma differentiation.</title>
        <authorList>
            <person name="Yamashita S."/>
            <person name="Yamamoto K."/>
            <person name="Matsuzaki R."/>
            <person name="Suzuki S."/>
            <person name="Yamaguchi H."/>
            <person name="Hirooka S."/>
            <person name="Minakuchi Y."/>
            <person name="Miyagishima S."/>
            <person name="Kawachi M."/>
            <person name="Toyoda A."/>
            <person name="Nozaki H."/>
        </authorList>
    </citation>
    <scope>NUCLEOTIDE SEQUENCE [LARGE SCALE GENOMIC DNA]</scope>
    <source>
        <strain evidence="3 4">NIES-4017</strain>
    </source>
</reference>
<feature type="transmembrane region" description="Helical" evidence="2">
    <location>
        <begin position="124"/>
        <end position="145"/>
    </location>
</feature>
<organism evidence="3 4">
    <name type="scientific">Astrephomene gubernaculifera</name>
    <dbReference type="NCBI Taxonomy" id="47775"/>
    <lineage>
        <taxon>Eukaryota</taxon>
        <taxon>Viridiplantae</taxon>
        <taxon>Chlorophyta</taxon>
        <taxon>core chlorophytes</taxon>
        <taxon>Chlorophyceae</taxon>
        <taxon>CS clade</taxon>
        <taxon>Chlamydomonadales</taxon>
        <taxon>Astrephomenaceae</taxon>
        <taxon>Astrephomene</taxon>
    </lineage>
</organism>
<dbReference type="GO" id="GO:0006629">
    <property type="term" value="P:lipid metabolic process"/>
    <property type="evidence" value="ECO:0007669"/>
    <property type="project" value="InterPro"/>
</dbReference>
<feature type="transmembrane region" description="Helical" evidence="2">
    <location>
        <begin position="88"/>
        <end position="109"/>
    </location>
</feature>
<dbReference type="PANTHER" id="PTHR31595">
    <property type="entry name" value="LONG-CHAIN-ALCOHOL O-FATTY-ACYLTRANSFERASE 3-RELATED"/>
    <property type="match status" value="1"/>
</dbReference>
<feature type="transmembrane region" description="Helical" evidence="2">
    <location>
        <begin position="157"/>
        <end position="177"/>
    </location>
</feature>
<feature type="region of interest" description="Disordered" evidence="1">
    <location>
        <begin position="297"/>
        <end position="428"/>
    </location>
</feature>
<evidence type="ECO:0000313" key="4">
    <source>
        <dbReference type="Proteomes" id="UP001054857"/>
    </source>
</evidence>
<name>A0AAD3DLZ7_9CHLO</name>
<feature type="transmembrane region" description="Helical" evidence="2">
    <location>
        <begin position="37"/>
        <end position="56"/>
    </location>
</feature>
<evidence type="ECO:0000256" key="2">
    <source>
        <dbReference type="SAM" id="Phobius"/>
    </source>
</evidence>